<dbReference type="Proteomes" id="UP000266723">
    <property type="component" value="Unassembled WGS sequence"/>
</dbReference>
<evidence type="ECO:0000313" key="3">
    <source>
        <dbReference type="Proteomes" id="UP000266723"/>
    </source>
</evidence>
<reference evidence="2 3" key="1">
    <citation type="journal article" date="2020" name="BMC Genomics">
        <title>Intraspecific diversification of the crop wild relative Brassica cretica Lam. using demographic model selection.</title>
        <authorList>
            <person name="Kioukis A."/>
            <person name="Michalopoulou V.A."/>
            <person name="Briers L."/>
            <person name="Pirintsos S."/>
            <person name="Studholme D.J."/>
            <person name="Pavlidis P."/>
            <person name="Sarris P.F."/>
        </authorList>
    </citation>
    <scope>NUCLEOTIDE SEQUENCE [LARGE SCALE GENOMIC DNA]</scope>
    <source>
        <strain evidence="3">cv. PFS-1207/04</strain>
    </source>
</reference>
<evidence type="ECO:0000256" key="1">
    <source>
        <dbReference type="SAM" id="MobiDB-lite"/>
    </source>
</evidence>
<feature type="compositionally biased region" description="Polar residues" evidence="1">
    <location>
        <begin position="1"/>
        <end position="10"/>
    </location>
</feature>
<feature type="compositionally biased region" description="Low complexity" evidence="1">
    <location>
        <begin position="13"/>
        <end position="26"/>
    </location>
</feature>
<feature type="region of interest" description="Disordered" evidence="1">
    <location>
        <begin position="1"/>
        <end position="27"/>
    </location>
</feature>
<gene>
    <name evidence="2" type="ORF">DY000_02024493</name>
</gene>
<sequence>MFPRSQTTRCVSPRRLSSPPQPSSARVVNQSCSTTRSLVQVVSPLPSSNQAVNLLRLCPSHLRRAQSSCSALSWSCSQLHSVVGEVAVFS</sequence>
<name>A0ABQ7DZE5_BRACR</name>
<keyword evidence="3" id="KW-1185">Reference proteome</keyword>
<organism evidence="2 3">
    <name type="scientific">Brassica cretica</name>
    <name type="common">Mustard</name>
    <dbReference type="NCBI Taxonomy" id="69181"/>
    <lineage>
        <taxon>Eukaryota</taxon>
        <taxon>Viridiplantae</taxon>
        <taxon>Streptophyta</taxon>
        <taxon>Embryophyta</taxon>
        <taxon>Tracheophyta</taxon>
        <taxon>Spermatophyta</taxon>
        <taxon>Magnoliopsida</taxon>
        <taxon>eudicotyledons</taxon>
        <taxon>Gunneridae</taxon>
        <taxon>Pentapetalae</taxon>
        <taxon>rosids</taxon>
        <taxon>malvids</taxon>
        <taxon>Brassicales</taxon>
        <taxon>Brassicaceae</taxon>
        <taxon>Brassiceae</taxon>
        <taxon>Brassica</taxon>
    </lineage>
</organism>
<proteinExistence type="predicted"/>
<accession>A0ABQ7DZE5</accession>
<protein>
    <submittedName>
        <fullName evidence="2">Uncharacterized protein</fullName>
    </submittedName>
</protein>
<evidence type="ECO:0000313" key="2">
    <source>
        <dbReference type="EMBL" id="KAF3590398.1"/>
    </source>
</evidence>
<dbReference type="EMBL" id="QGKV02000299">
    <property type="protein sequence ID" value="KAF3590398.1"/>
    <property type="molecule type" value="Genomic_DNA"/>
</dbReference>
<comment type="caution">
    <text evidence="2">The sequence shown here is derived from an EMBL/GenBank/DDBJ whole genome shotgun (WGS) entry which is preliminary data.</text>
</comment>